<reference evidence="2 3" key="1">
    <citation type="submission" date="2017-03" db="EMBL/GenBank/DDBJ databases">
        <title>WGS assembly of Porphyra umbilicalis.</title>
        <authorList>
            <person name="Brawley S.H."/>
            <person name="Blouin N.A."/>
            <person name="Ficko-Blean E."/>
            <person name="Wheeler G.L."/>
            <person name="Lohr M."/>
            <person name="Goodson H.V."/>
            <person name="Jenkins J.W."/>
            <person name="Blaby-Haas C.E."/>
            <person name="Helliwell K.E."/>
            <person name="Chan C."/>
            <person name="Marriage T."/>
            <person name="Bhattacharya D."/>
            <person name="Klein A.S."/>
            <person name="Badis Y."/>
            <person name="Brodie J."/>
            <person name="Cao Y."/>
            <person name="Collen J."/>
            <person name="Dittami S.M."/>
            <person name="Gachon C.M."/>
            <person name="Green B.R."/>
            <person name="Karpowicz S."/>
            <person name="Kim J.W."/>
            <person name="Kudahl U."/>
            <person name="Lin S."/>
            <person name="Michel G."/>
            <person name="Mittag M."/>
            <person name="Olson B.J."/>
            <person name="Pangilinan J."/>
            <person name="Peng Y."/>
            <person name="Qiu H."/>
            <person name="Shu S."/>
            <person name="Singer J.T."/>
            <person name="Smith A.G."/>
            <person name="Sprecher B.N."/>
            <person name="Wagner V."/>
            <person name="Wang W."/>
            <person name="Wang Z.-Y."/>
            <person name="Yan J."/>
            <person name="Yarish C."/>
            <person name="Zoeuner-Riek S."/>
            <person name="Zhuang Y."/>
            <person name="Zou Y."/>
            <person name="Lindquist E.A."/>
            <person name="Grimwood J."/>
            <person name="Barry K."/>
            <person name="Rokhsar D.S."/>
            <person name="Schmutz J."/>
            <person name="Stiller J.W."/>
            <person name="Grossman A.R."/>
            <person name="Prochnik S.E."/>
        </authorList>
    </citation>
    <scope>NUCLEOTIDE SEQUENCE [LARGE SCALE GENOMIC DNA]</scope>
    <source>
        <strain evidence="2">4086291</strain>
    </source>
</reference>
<dbReference type="AlphaFoldDB" id="A0A1X6P2M4"/>
<keyword evidence="3" id="KW-1185">Reference proteome</keyword>
<feature type="compositionally biased region" description="Basic residues" evidence="1">
    <location>
        <begin position="80"/>
        <end position="93"/>
    </location>
</feature>
<evidence type="ECO:0000313" key="2">
    <source>
        <dbReference type="EMBL" id="OSX75015.1"/>
    </source>
</evidence>
<sequence>MGVARRGDPPRPSPRLAALAAAAAPLPPSPLALRPRRRVVWRVWGGGGRLRRNGRPPPAVPRRPPAGDGGVGAPRDGPPHRRAARRWARHGGRGGRGGGGGGGETDGAPPPPACAVADGERERVWAAVGAALAASPALGSLAVAGTPAAAALAGLGAAAAAAGASEGGALPPPVRRLHLAAGGGDDGAAGDGGGGSEAADALGAALRAVSATLDWLGVDAHSGWGAGGLARALASSGGLPSLRHAELRLTASAEVVDAATAAAVAAAAPALRTLVLDAPVAGGWGDAWSAAAGALPRLAVLRLHVGAGADAEGGGDGVDDGSALVAGVSALLRGRALDGLSLSAVAPLPAAASAGLVDALLGGSALPTSLDLTGLPLDGADVRRLAADPRAAADVRVLAVGVPPEEDPPAFVASLAGLGGVTALRLRVRAGAVTPSSAAAAATDAPWAGLPRLASLTVDVAPALPTHGAGADGGGDAVDDDEGPPSAAALLGWLASAAAAAPCASSLTDVTVTGAVGWTGVTASALGPLADAVALRALTVTDTVGMGDGGGGGAATSPAASAVLAALAAEAAAEYAAVAAGVEAQVAALLPDVAVAFGALPPSG</sequence>
<feature type="compositionally biased region" description="Gly residues" evidence="1">
    <location>
        <begin position="94"/>
        <end position="105"/>
    </location>
</feature>
<protein>
    <submittedName>
        <fullName evidence="2">Uncharacterized protein</fullName>
    </submittedName>
</protein>
<feature type="compositionally biased region" description="Pro residues" evidence="1">
    <location>
        <begin position="55"/>
        <end position="64"/>
    </location>
</feature>
<evidence type="ECO:0000313" key="3">
    <source>
        <dbReference type="Proteomes" id="UP000218209"/>
    </source>
</evidence>
<name>A0A1X6P2M4_PORUM</name>
<dbReference type="EMBL" id="KV918921">
    <property type="protein sequence ID" value="OSX75015.1"/>
    <property type="molecule type" value="Genomic_DNA"/>
</dbReference>
<gene>
    <name evidence="2" type="ORF">BU14_0258s0020</name>
</gene>
<proteinExistence type="predicted"/>
<dbReference type="Proteomes" id="UP000218209">
    <property type="component" value="Unassembled WGS sequence"/>
</dbReference>
<feature type="region of interest" description="Disordered" evidence="1">
    <location>
        <begin position="43"/>
        <end position="112"/>
    </location>
</feature>
<accession>A0A1X6P2M4</accession>
<evidence type="ECO:0000256" key="1">
    <source>
        <dbReference type="SAM" id="MobiDB-lite"/>
    </source>
</evidence>
<organism evidence="2 3">
    <name type="scientific">Porphyra umbilicalis</name>
    <name type="common">Purple laver</name>
    <name type="synonym">Red alga</name>
    <dbReference type="NCBI Taxonomy" id="2786"/>
    <lineage>
        <taxon>Eukaryota</taxon>
        <taxon>Rhodophyta</taxon>
        <taxon>Bangiophyceae</taxon>
        <taxon>Bangiales</taxon>
        <taxon>Bangiaceae</taxon>
        <taxon>Porphyra</taxon>
    </lineage>
</organism>